<evidence type="ECO:0000313" key="3">
    <source>
        <dbReference type="Proteomes" id="UP000719412"/>
    </source>
</evidence>
<dbReference type="Gene3D" id="3.90.1200.10">
    <property type="match status" value="3"/>
</dbReference>
<feature type="domain" description="CHK kinase-like" evidence="1">
    <location>
        <begin position="850"/>
        <end position="1026"/>
    </location>
</feature>
<feature type="domain" description="CHK kinase-like" evidence="1">
    <location>
        <begin position="1934"/>
        <end position="2139"/>
    </location>
</feature>
<evidence type="ECO:0000313" key="2">
    <source>
        <dbReference type="EMBL" id="KAH0817650.1"/>
    </source>
</evidence>
<dbReference type="PANTHER" id="PTHR11012:SF48">
    <property type="entry name" value="CHK KINASE-LIKE DOMAIN-CONTAINING PROTEIN-RELATED"/>
    <property type="match status" value="1"/>
</dbReference>
<feature type="domain" description="CHK kinase-like" evidence="1">
    <location>
        <begin position="99"/>
        <end position="282"/>
    </location>
</feature>
<dbReference type="Pfam" id="PF02958">
    <property type="entry name" value="EcKL"/>
    <property type="match status" value="6"/>
</dbReference>
<organism evidence="2 3">
    <name type="scientific">Tenebrio molitor</name>
    <name type="common">Yellow mealworm beetle</name>
    <dbReference type="NCBI Taxonomy" id="7067"/>
    <lineage>
        <taxon>Eukaryota</taxon>
        <taxon>Metazoa</taxon>
        <taxon>Ecdysozoa</taxon>
        <taxon>Arthropoda</taxon>
        <taxon>Hexapoda</taxon>
        <taxon>Insecta</taxon>
        <taxon>Pterygota</taxon>
        <taxon>Neoptera</taxon>
        <taxon>Endopterygota</taxon>
        <taxon>Coleoptera</taxon>
        <taxon>Polyphaga</taxon>
        <taxon>Cucujiformia</taxon>
        <taxon>Tenebrionidae</taxon>
        <taxon>Tenebrio</taxon>
    </lineage>
</organism>
<dbReference type="InterPro" id="IPR004119">
    <property type="entry name" value="EcKL"/>
</dbReference>
<name>A0A8J6HN37_TENMO</name>
<dbReference type="EMBL" id="JABDTM020019072">
    <property type="protein sequence ID" value="KAH0817650.1"/>
    <property type="molecule type" value="Genomic_DNA"/>
</dbReference>
<reference evidence="2" key="2">
    <citation type="submission" date="2021-08" db="EMBL/GenBank/DDBJ databases">
        <authorList>
            <person name="Eriksson T."/>
        </authorList>
    </citation>
    <scope>NUCLEOTIDE SEQUENCE</scope>
    <source>
        <strain evidence="2">Stoneville</strain>
        <tissue evidence="2">Whole head</tissue>
    </source>
</reference>
<accession>A0A8J6HN37</accession>
<feature type="domain" description="CHK kinase-like" evidence="1">
    <location>
        <begin position="1578"/>
        <end position="1760"/>
    </location>
</feature>
<comment type="caution">
    <text evidence="2">The sequence shown here is derived from an EMBL/GenBank/DDBJ whole genome shotgun (WGS) entry which is preliminary data.</text>
</comment>
<evidence type="ECO:0000259" key="1">
    <source>
        <dbReference type="SMART" id="SM00587"/>
    </source>
</evidence>
<sequence>MEEINLLNLDECERVVRKCLKSENVHTVNFSVVRLADQNFLLKIVVSHEAQEKTLNFFAKVSPKTPKINQILFDDFRKTIPKFDSKITPRFYYGTADLLLFEDLGWQGFKNYNSESGFFSLEHVRVVLEVLAKFHAGSFAYEEIKTKQLGQIYRLDQEHKVIHSVVDVKKDEVTDLISSLLEDKSEDDLFKVVEDLNERQLSKKFRRTLCHGNLIRENIMFKCDQKVPIESRLINFRSKQYAPPICDVLQVIFFNTSEDLHRKYFHSLLAHYHDCLKETLEKYCLDIGKIFPVEDLRLGAHDFSPLIKLETALLHRNSEKVQELREALDCPLLSREDCYDIVKNKTNTTDYELLSFRVTPLDQVNGYLGNYHKLQLSVRLQNQDTTINCFVKCMPKSDASKGIVQETGCFFKEIFIYQILVPQMQKLNVDTITECLPFSYFQRSEGLIVFDDISMENFRSLPSQIPYDLTLLSLTVKKLAKFHASMFAFEEKMSEKIGRQYRLGEEYGEYLREIFFLKDETHAGAVLMQTGVRSILDVVNLFPEVKVPFDFKKVWPKLEHLFFEVIKPSDCYRNVLSHGDLWTNNVMVQFDNDEPIDCRFVDYQCTRYCPPAHDLLSVLYLTTDRATRSKHEEEIKQIYYRELDQILSLYKCDVAKIYPHEEFVETVDYIRPQMVMQSIMYNMFCTCTSEEISSFLTDDEVSKRVFFEDRKDYLTKMCEKSSFFKAKLQECLLDLQLNRMKACIHYTSCPLCVLTMGDLTVEDCNVVVKQCLKIDAPTVDFEAIPRHNDNFIVKITIERDSREETLYFYAKSQSKIPTIDKILYEDFKNIVPGFTPTFTPKFHCGKSQLLFFEDLTCQKFQTQLGFFTATHIHRVLSVLAEFHAAGFAYEEIKSKDLGERCKLNDQYDLDETNIDVKKEEDLIWSLLENKERVQEVIEDLEERQSQRRFRKVLCHSNLLGTNILFHYNNGVPDGCKLVNFKSKLYAPPAYDVLQVIFFNTCEKVRQQHFDSFLSCYHDRLREELEKYHLDVDEIVPVGDLQLSSHSLLPLIKLETVLMRKRTHDKILTDKALQELKEILLASSLTREDCYVILKNKNVTDYEFLSFGTTPLHGVTAFLGNYSSLEIKIRHSLEEKTVSCFVKSMPKDSCRRRIAEEGNYFNKEVFVYDTFVKKLQEEEIDTINDCLPPCYLQRPGDLLVLEDMSLKCRTLSSVTLFDFNLLSTIVLKLAKFHASTIIFEEKMSEKLKRAYNVTDDWSQHLKAFPENSKLVKTGLDSVFAVANLFPDLKTETNEETLKKCWPKLLERFYEESDRYRSVISHGDLSTNDILIKFEGDTPVDCYFVDYQCIRYIPPAYDFLSVLHLTTDRATRLKYEEELKRIYYEELTTVLSSYNYKANKILSFQEFVDGVNYTRPQIVVHTIIRNTVEEISSILVDEEVRRRFFFEDREEYLREVCAKSPSFRSKLRENVLDLYEDPFSAEKMDDTALLTFEDCDRIVRQQLDNATIVNFEVISSPSQNYSIKVKVSHDGRTKVLTFFGKRTEKNPKMNEILYEDFKKVIPQFEPGITPQLYLKKEDFLIFEDLEVQGFHTCDPKSELLSLNHIRVVLYVLAKFHAACFAFEETKSKATHKIFTLESEYLVDYSNVFLQKDEVVSVVSSLLDNTEDDFSRTMKDLEERQHSSKFRRTLCHGRLTSKNIMFKCAKGVPEECKLINFRPNYYASPVCDVLQLIFFNTSEDLRRHHFESLLHHYHKCLKKELEKYRTDVDKILSINDLQVAVHHFLPLIKLETVLLMKEKRCQDKLVAEAEQALKEVLTCSLLSREDCYVIVKNKMGTTSYELESFEVTTLRDVSGFLGEYHRLQIKVIHLSEEKTINCFVKCTPKGRTPQDIARDLDSFSREVFMYQILVPQMQKHGIDTINECIPACYFQRHDDWIVFEDMSLLNYRNLSALSPLDFSMLSMVTRKFAKFHASSLILEERISEGGGKPYRLIDAYSDYFKETLFFEDTKHLGARQIAAGIKSIHDAIDLFPELQTKTNMDNFHKFWPTFKKLLYSVGKTSDRYRNVLSHGDLWTSNLLVHFDETDKPDDCVLIDFQFVRYCPPGYDVLSILHLTTDRSTRLKHETELLQIYYDELSRVLLLYGYAVEDIYPFEDFLGCVKYMKPLMRSTLSSPTTRSADASSSRIARSLWWRCAKSLRATKPD</sequence>
<feature type="domain" description="CHK kinase-like" evidence="1">
    <location>
        <begin position="448"/>
        <end position="649"/>
    </location>
</feature>
<dbReference type="SMART" id="SM00587">
    <property type="entry name" value="CHK"/>
    <property type="match status" value="6"/>
</dbReference>
<feature type="domain" description="CHK kinase-like" evidence="1">
    <location>
        <begin position="1198"/>
        <end position="1391"/>
    </location>
</feature>
<reference evidence="2" key="1">
    <citation type="journal article" date="2020" name="J Insects Food Feed">
        <title>The yellow mealworm (Tenebrio molitor) genome: a resource for the emerging insects as food and feed industry.</title>
        <authorList>
            <person name="Eriksson T."/>
            <person name="Andere A."/>
            <person name="Kelstrup H."/>
            <person name="Emery V."/>
            <person name="Picard C."/>
        </authorList>
    </citation>
    <scope>NUCLEOTIDE SEQUENCE</scope>
    <source>
        <strain evidence="2">Stoneville</strain>
        <tissue evidence="2">Whole head</tissue>
    </source>
</reference>
<dbReference type="InterPro" id="IPR015897">
    <property type="entry name" value="CHK_kinase-like"/>
</dbReference>
<dbReference type="InterPro" id="IPR011009">
    <property type="entry name" value="Kinase-like_dom_sf"/>
</dbReference>
<gene>
    <name evidence="2" type="ORF">GEV33_005144</name>
</gene>
<dbReference type="SUPFAM" id="SSF56112">
    <property type="entry name" value="Protein kinase-like (PK-like)"/>
    <property type="match status" value="6"/>
</dbReference>
<proteinExistence type="predicted"/>
<dbReference type="Proteomes" id="UP000719412">
    <property type="component" value="Unassembled WGS sequence"/>
</dbReference>
<keyword evidence="3" id="KW-1185">Reference proteome</keyword>
<protein>
    <recommendedName>
        <fullName evidence="1">CHK kinase-like domain-containing protein</fullName>
    </recommendedName>
</protein>
<dbReference type="PANTHER" id="PTHR11012">
    <property type="entry name" value="PROTEIN KINASE-LIKE DOMAIN-CONTAINING"/>
    <property type="match status" value="1"/>
</dbReference>